<proteinExistence type="inferred from homology"/>
<feature type="chain" id="PRO_5047321556" description="Porin opacity type domain-containing protein" evidence="2">
    <location>
        <begin position="22"/>
        <end position="226"/>
    </location>
</feature>
<protein>
    <recommendedName>
        <fullName evidence="3">Porin opacity type domain-containing protein</fullName>
    </recommendedName>
</protein>
<gene>
    <name evidence="4" type="ORF">GCM10023183_21960</name>
</gene>
<organism evidence="4 5">
    <name type="scientific">Nibribacter koreensis</name>
    <dbReference type="NCBI Taxonomy" id="1084519"/>
    <lineage>
        <taxon>Bacteria</taxon>
        <taxon>Pseudomonadati</taxon>
        <taxon>Bacteroidota</taxon>
        <taxon>Cytophagia</taxon>
        <taxon>Cytophagales</taxon>
        <taxon>Hymenobacteraceae</taxon>
        <taxon>Nibribacter</taxon>
    </lineage>
</organism>
<evidence type="ECO:0000256" key="1">
    <source>
        <dbReference type="ARBA" id="ARBA00009830"/>
    </source>
</evidence>
<sequence length="226" mass="24702">MLKKIAYTAVLFSSLGLSASAQEVAAVNYSTSKAFLKPVSGQFTVELPASYTGGGITHFKLNQLRGRYFLDPSTALRSSFTLDLNKYRYGGISRSITNLIVAPGVEKHFKGSKRFSPYLGAELRLSKQFSSFESDEVKITGAASTFTSSTDRNDIGVGVGLFAGVDYYITKRFYVGAELGYSIDYLMYGDIKVKPANEPSYVIDPKETAPKDSHSVNAILKVGFKF</sequence>
<dbReference type="EMBL" id="BAABGX010000002">
    <property type="protein sequence ID" value="GAA4306602.1"/>
    <property type="molecule type" value="Genomic_DNA"/>
</dbReference>
<comment type="caution">
    <text evidence="4">The sequence shown here is derived from an EMBL/GenBank/DDBJ whole genome shotgun (WGS) entry which is preliminary data.</text>
</comment>
<dbReference type="InterPro" id="IPR011250">
    <property type="entry name" value="OMP/PagP_B-barrel"/>
</dbReference>
<name>A0ABP8FLH8_9BACT</name>
<evidence type="ECO:0000259" key="3">
    <source>
        <dbReference type="Pfam" id="PF02462"/>
    </source>
</evidence>
<evidence type="ECO:0000313" key="5">
    <source>
        <dbReference type="Proteomes" id="UP001501844"/>
    </source>
</evidence>
<comment type="similarity">
    <text evidence="1">Belongs to the opacity porin family.</text>
</comment>
<accession>A0ABP8FLH8</accession>
<dbReference type="InterPro" id="IPR003394">
    <property type="entry name" value="Porin_opacity"/>
</dbReference>
<dbReference type="Pfam" id="PF02462">
    <property type="entry name" value="Opacity"/>
    <property type="match status" value="1"/>
</dbReference>
<reference evidence="5" key="1">
    <citation type="journal article" date="2019" name="Int. J. Syst. Evol. Microbiol.">
        <title>The Global Catalogue of Microorganisms (GCM) 10K type strain sequencing project: providing services to taxonomists for standard genome sequencing and annotation.</title>
        <authorList>
            <consortium name="The Broad Institute Genomics Platform"/>
            <consortium name="The Broad Institute Genome Sequencing Center for Infectious Disease"/>
            <person name="Wu L."/>
            <person name="Ma J."/>
        </authorList>
    </citation>
    <scope>NUCLEOTIDE SEQUENCE [LARGE SCALE GENOMIC DNA]</scope>
    <source>
        <strain evidence="5">JCM 17917</strain>
    </source>
</reference>
<feature type="signal peptide" evidence="2">
    <location>
        <begin position="1"/>
        <end position="21"/>
    </location>
</feature>
<dbReference type="Proteomes" id="UP001501844">
    <property type="component" value="Unassembled WGS sequence"/>
</dbReference>
<evidence type="ECO:0000256" key="2">
    <source>
        <dbReference type="SAM" id="SignalP"/>
    </source>
</evidence>
<evidence type="ECO:0000313" key="4">
    <source>
        <dbReference type="EMBL" id="GAA4306602.1"/>
    </source>
</evidence>
<dbReference type="SUPFAM" id="SSF56925">
    <property type="entry name" value="OMPA-like"/>
    <property type="match status" value="1"/>
</dbReference>
<keyword evidence="2" id="KW-0732">Signal</keyword>
<dbReference type="Gene3D" id="2.40.160.20">
    <property type="match status" value="1"/>
</dbReference>
<keyword evidence="5" id="KW-1185">Reference proteome</keyword>
<dbReference type="RefSeq" id="WP_345165832.1">
    <property type="nucleotide sequence ID" value="NZ_BAABGX010000002.1"/>
</dbReference>
<feature type="domain" description="Porin opacity type" evidence="3">
    <location>
        <begin position="109"/>
        <end position="182"/>
    </location>
</feature>